<dbReference type="SUPFAM" id="SSF82153">
    <property type="entry name" value="FAS1 domain"/>
    <property type="match status" value="1"/>
</dbReference>
<protein>
    <submittedName>
        <fullName evidence="2">Fasciclin domain-containing protein</fullName>
    </submittedName>
</protein>
<dbReference type="InterPro" id="IPR036378">
    <property type="entry name" value="FAS1_dom_sf"/>
</dbReference>
<dbReference type="Proteomes" id="UP001597094">
    <property type="component" value="Unassembled WGS sequence"/>
</dbReference>
<dbReference type="InterPro" id="IPR000782">
    <property type="entry name" value="FAS1_domain"/>
</dbReference>
<dbReference type="SMART" id="SM00554">
    <property type="entry name" value="FAS1"/>
    <property type="match status" value="1"/>
</dbReference>
<name>A0ABW3SRL2_9BACT</name>
<evidence type="ECO:0000313" key="2">
    <source>
        <dbReference type="EMBL" id="MFD1186170.1"/>
    </source>
</evidence>
<keyword evidence="3" id="KW-1185">Reference proteome</keyword>
<proteinExistence type="predicted"/>
<sequence length="154" mass="17027">MTLRYSYIYHRIALVALILACWQVSIAQSQPQSLLQHVIQERPVLAGLLTKAGLAPVLSADAPVTLLAPPESELQSLQQESPERLRAILSNHIILGSYQEKDMKDGSSIKTIGGTSLTTYRKKDYTLVNGLRIQQSDQQVKNGILHEIIGVLQI</sequence>
<dbReference type="Gene3D" id="2.30.180.10">
    <property type="entry name" value="FAS1 domain"/>
    <property type="match status" value="1"/>
</dbReference>
<dbReference type="RefSeq" id="WP_377525436.1">
    <property type="nucleotide sequence ID" value="NZ_JBHTLD010000055.1"/>
</dbReference>
<gene>
    <name evidence="2" type="ORF">ACFQ2O_08150</name>
</gene>
<organism evidence="2 3">
    <name type="scientific">Pontibacter rugosus</name>
    <dbReference type="NCBI Taxonomy" id="1745966"/>
    <lineage>
        <taxon>Bacteria</taxon>
        <taxon>Pseudomonadati</taxon>
        <taxon>Bacteroidota</taxon>
        <taxon>Cytophagia</taxon>
        <taxon>Cytophagales</taxon>
        <taxon>Hymenobacteraceae</taxon>
        <taxon>Pontibacter</taxon>
    </lineage>
</organism>
<evidence type="ECO:0000259" key="1">
    <source>
        <dbReference type="PROSITE" id="PS50213"/>
    </source>
</evidence>
<reference evidence="3" key="1">
    <citation type="journal article" date="2019" name="Int. J. Syst. Evol. Microbiol.">
        <title>The Global Catalogue of Microorganisms (GCM) 10K type strain sequencing project: providing services to taxonomists for standard genome sequencing and annotation.</title>
        <authorList>
            <consortium name="The Broad Institute Genomics Platform"/>
            <consortium name="The Broad Institute Genome Sequencing Center for Infectious Disease"/>
            <person name="Wu L."/>
            <person name="Ma J."/>
        </authorList>
    </citation>
    <scope>NUCLEOTIDE SEQUENCE [LARGE SCALE GENOMIC DNA]</scope>
    <source>
        <strain evidence="3">JCM 31319</strain>
    </source>
</reference>
<dbReference type="EMBL" id="JBHTLD010000055">
    <property type="protein sequence ID" value="MFD1186170.1"/>
    <property type="molecule type" value="Genomic_DNA"/>
</dbReference>
<evidence type="ECO:0000313" key="3">
    <source>
        <dbReference type="Proteomes" id="UP001597094"/>
    </source>
</evidence>
<accession>A0ABW3SRL2</accession>
<dbReference type="InterPro" id="IPR050904">
    <property type="entry name" value="Adhesion/Biosynth-related"/>
</dbReference>
<feature type="domain" description="FAS1" evidence="1">
    <location>
        <begin position="32"/>
        <end position="152"/>
    </location>
</feature>
<dbReference type="PROSITE" id="PS50213">
    <property type="entry name" value="FAS1"/>
    <property type="match status" value="1"/>
</dbReference>
<comment type="caution">
    <text evidence="2">The sequence shown here is derived from an EMBL/GenBank/DDBJ whole genome shotgun (WGS) entry which is preliminary data.</text>
</comment>
<dbReference type="PANTHER" id="PTHR10900:SF77">
    <property type="entry name" value="FI19380P1"/>
    <property type="match status" value="1"/>
</dbReference>
<dbReference type="Pfam" id="PF02469">
    <property type="entry name" value="Fasciclin"/>
    <property type="match status" value="1"/>
</dbReference>
<dbReference type="PANTHER" id="PTHR10900">
    <property type="entry name" value="PERIOSTIN-RELATED"/>
    <property type="match status" value="1"/>
</dbReference>